<dbReference type="Proteomes" id="UP001272137">
    <property type="component" value="Unassembled WGS sequence"/>
</dbReference>
<dbReference type="AlphaFoldDB" id="A0AAW9CSU1"/>
<protein>
    <submittedName>
        <fullName evidence="2">Uncharacterized protein</fullName>
    </submittedName>
</protein>
<feature type="region of interest" description="Disordered" evidence="1">
    <location>
        <begin position="73"/>
        <end position="98"/>
    </location>
</feature>
<feature type="region of interest" description="Disordered" evidence="1">
    <location>
        <begin position="1"/>
        <end position="57"/>
    </location>
</feature>
<evidence type="ECO:0000313" key="2">
    <source>
        <dbReference type="EMBL" id="MDW9253679.1"/>
    </source>
</evidence>
<dbReference type="EMBL" id="QXCT01000001">
    <property type="protein sequence ID" value="MDW9253679.1"/>
    <property type="molecule type" value="Genomic_DNA"/>
</dbReference>
<proteinExistence type="predicted"/>
<feature type="compositionally biased region" description="Basic residues" evidence="1">
    <location>
        <begin position="27"/>
        <end position="43"/>
    </location>
</feature>
<comment type="caution">
    <text evidence="2">The sequence shown here is derived from an EMBL/GenBank/DDBJ whole genome shotgun (WGS) entry which is preliminary data.</text>
</comment>
<feature type="compositionally biased region" description="Basic and acidic residues" evidence="1">
    <location>
        <begin position="17"/>
        <end position="26"/>
    </location>
</feature>
<evidence type="ECO:0000313" key="3">
    <source>
        <dbReference type="Proteomes" id="UP001272137"/>
    </source>
</evidence>
<organism evidence="2 3">
    <name type="scientific">Burkholderia thailandensis</name>
    <dbReference type="NCBI Taxonomy" id="57975"/>
    <lineage>
        <taxon>Bacteria</taxon>
        <taxon>Pseudomonadati</taxon>
        <taxon>Pseudomonadota</taxon>
        <taxon>Betaproteobacteria</taxon>
        <taxon>Burkholderiales</taxon>
        <taxon>Burkholderiaceae</taxon>
        <taxon>Burkholderia</taxon>
        <taxon>pseudomallei group</taxon>
    </lineage>
</organism>
<sequence>MTTEPAHASGGARSFTHRADRAAIRRHDGRRHRQRHLRHQRGYRRNESVFMGRGANSAPGDKFAAMIETAPARAPPPARRVAGTPAAPPCFSRNIGYT</sequence>
<dbReference type="RefSeq" id="WP_127446982.1">
    <property type="nucleotide sequence ID" value="NZ_CP008915.2"/>
</dbReference>
<gene>
    <name evidence="2" type="ORF">C7S16_7090</name>
</gene>
<evidence type="ECO:0000256" key="1">
    <source>
        <dbReference type="SAM" id="MobiDB-lite"/>
    </source>
</evidence>
<accession>A0AAW9CSU1</accession>
<reference evidence="2" key="1">
    <citation type="submission" date="2018-08" db="EMBL/GenBank/DDBJ databases">
        <title>Identification of Burkholderia cepacia strains that express a Burkholderia pseudomallei-like capsular polysaccharide.</title>
        <authorList>
            <person name="Burtnick M.N."/>
            <person name="Vongsouvath M."/>
            <person name="Newton P."/>
            <person name="Wuthiekanun V."/>
            <person name="Limmathurotsakul D."/>
            <person name="Brett P.J."/>
            <person name="Chantratita N."/>
            <person name="Dance D.A."/>
        </authorList>
    </citation>
    <scope>NUCLEOTIDE SEQUENCE</scope>
    <source>
        <strain evidence="2">SBXCC001</strain>
    </source>
</reference>
<name>A0AAW9CSU1_BURTH</name>